<dbReference type="AlphaFoldDB" id="A0A1L8STF3"/>
<dbReference type="SMART" id="SM00490">
    <property type="entry name" value="HELICc"/>
    <property type="match status" value="1"/>
</dbReference>
<feature type="domain" description="Helicase C-terminal" evidence="2">
    <location>
        <begin position="268"/>
        <end position="416"/>
    </location>
</feature>
<dbReference type="GO" id="GO:0016787">
    <property type="term" value="F:hydrolase activity"/>
    <property type="evidence" value="ECO:0007669"/>
    <property type="project" value="InterPro"/>
</dbReference>
<dbReference type="STRING" id="319970.RV00_GL002802"/>
<dbReference type="InterPro" id="IPR027417">
    <property type="entry name" value="P-loop_NTPase"/>
</dbReference>
<dbReference type="Proteomes" id="UP000183700">
    <property type="component" value="Unassembled WGS sequence"/>
</dbReference>
<dbReference type="OrthoDB" id="9802848at2"/>
<dbReference type="InterPro" id="IPR006935">
    <property type="entry name" value="Helicase/UvrB_N"/>
</dbReference>
<protein>
    <recommendedName>
        <fullName evidence="5">Helicase</fullName>
    </recommendedName>
</protein>
<evidence type="ECO:0000313" key="3">
    <source>
        <dbReference type="EMBL" id="OJG35248.1"/>
    </source>
</evidence>
<dbReference type="PANTHER" id="PTHR47396">
    <property type="entry name" value="TYPE I RESTRICTION ENZYME ECOKI R PROTEIN"/>
    <property type="match status" value="1"/>
</dbReference>
<name>A0A1L8STF3_9ENTE</name>
<dbReference type="GO" id="GO:0003677">
    <property type="term" value="F:DNA binding"/>
    <property type="evidence" value="ECO:0007669"/>
    <property type="project" value="InterPro"/>
</dbReference>
<dbReference type="GO" id="GO:0005829">
    <property type="term" value="C:cytosol"/>
    <property type="evidence" value="ECO:0007669"/>
    <property type="project" value="TreeGrafter"/>
</dbReference>
<dbReference type="SMART" id="SM00487">
    <property type="entry name" value="DEXDc"/>
    <property type="match status" value="1"/>
</dbReference>
<evidence type="ECO:0008006" key="5">
    <source>
        <dbReference type="Google" id="ProtNLM"/>
    </source>
</evidence>
<reference evidence="3 4" key="1">
    <citation type="submission" date="2014-12" db="EMBL/GenBank/DDBJ databases">
        <title>Draft genome sequences of 29 type strains of Enterococci.</title>
        <authorList>
            <person name="Zhong Z."/>
            <person name="Sun Z."/>
            <person name="Liu W."/>
            <person name="Zhang W."/>
            <person name="Zhang H."/>
        </authorList>
    </citation>
    <scope>NUCLEOTIDE SEQUENCE [LARGE SCALE GENOMIC DNA]</scope>
    <source>
        <strain evidence="3 4">DSM 22802</strain>
    </source>
</reference>
<dbReference type="PANTHER" id="PTHR47396:SF1">
    <property type="entry name" value="ATP-DEPENDENT HELICASE IRC3-RELATED"/>
    <property type="match status" value="1"/>
</dbReference>
<accession>A0A1L8STF3</accession>
<dbReference type="GO" id="GO:0005524">
    <property type="term" value="F:ATP binding"/>
    <property type="evidence" value="ECO:0007669"/>
    <property type="project" value="InterPro"/>
</dbReference>
<dbReference type="CDD" id="cd17926">
    <property type="entry name" value="DEXHc_RE"/>
    <property type="match status" value="1"/>
</dbReference>
<dbReference type="PROSITE" id="PS51194">
    <property type="entry name" value="HELICASE_CTER"/>
    <property type="match status" value="1"/>
</dbReference>
<dbReference type="EMBL" id="JXKM01000007">
    <property type="protein sequence ID" value="OJG35248.1"/>
    <property type="molecule type" value="Genomic_DNA"/>
</dbReference>
<dbReference type="Pfam" id="PF04851">
    <property type="entry name" value="ResIII"/>
    <property type="match status" value="1"/>
</dbReference>
<gene>
    <name evidence="3" type="ORF">RV00_GL002802</name>
</gene>
<keyword evidence="4" id="KW-1185">Reference proteome</keyword>
<proteinExistence type="predicted"/>
<dbReference type="InterPro" id="IPR050742">
    <property type="entry name" value="Helicase_Restrict-Modif_Enz"/>
</dbReference>
<dbReference type="InterPro" id="IPR014001">
    <property type="entry name" value="Helicase_ATP-bd"/>
</dbReference>
<evidence type="ECO:0000259" key="2">
    <source>
        <dbReference type="PROSITE" id="PS51194"/>
    </source>
</evidence>
<dbReference type="Pfam" id="PF00271">
    <property type="entry name" value="Helicase_C"/>
    <property type="match status" value="1"/>
</dbReference>
<evidence type="ECO:0000259" key="1">
    <source>
        <dbReference type="PROSITE" id="PS51192"/>
    </source>
</evidence>
<dbReference type="Gene3D" id="3.40.50.300">
    <property type="entry name" value="P-loop containing nucleotide triphosphate hydrolases"/>
    <property type="match status" value="2"/>
</dbReference>
<dbReference type="PROSITE" id="PS51192">
    <property type="entry name" value="HELICASE_ATP_BIND_1"/>
    <property type="match status" value="1"/>
</dbReference>
<dbReference type="RefSeq" id="WP_071862590.1">
    <property type="nucleotide sequence ID" value="NZ_JBHLVS010000010.1"/>
</dbReference>
<comment type="caution">
    <text evidence="3">The sequence shown here is derived from an EMBL/GenBank/DDBJ whole genome shotgun (WGS) entry which is preliminary data.</text>
</comment>
<dbReference type="InterPro" id="IPR001650">
    <property type="entry name" value="Helicase_C-like"/>
</dbReference>
<dbReference type="SUPFAM" id="SSF52540">
    <property type="entry name" value="P-loop containing nucleoside triphosphate hydrolases"/>
    <property type="match status" value="1"/>
</dbReference>
<evidence type="ECO:0000313" key="4">
    <source>
        <dbReference type="Proteomes" id="UP000183700"/>
    </source>
</evidence>
<organism evidence="3 4">
    <name type="scientific">Enterococcus devriesei</name>
    <dbReference type="NCBI Taxonomy" id="319970"/>
    <lineage>
        <taxon>Bacteria</taxon>
        <taxon>Bacillati</taxon>
        <taxon>Bacillota</taxon>
        <taxon>Bacilli</taxon>
        <taxon>Lactobacillales</taxon>
        <taxon>Enterococcaceae</taxon>
        <taxon>Enterococcus</taxon>
    </lineage>
</organism>
<sequence length="1009" mass="115940">MGKQDKRTIGNGNRIVYSVNDSGESYDKDTIVASWKVSYSEKISREKNEKGLRAPQFGALSAIRAHWITSSSPTPATVVMPTGTGKTETIFTTIISERVGTTLIVVPSDLLRKQIFEGANHFGILPDLGMISSKVIFPNCILYKSKVKEDMEEQFLKELNNANIIVSTPTMIKNMPENLFESLIDNVELVVFDEAHHLAAPDWKNVRQRFLNKKILQFTATPYRNDGKKLEGKIIFNYSLGLAQMNGYFKTIDFYPIQEFEEKKSDKEIAQMAINLLNEDTKKGLNHVILARSKNRNRAEHLFDEIYSKYHEWNPVIIHSGRKKSENIESLEKVKKGESKIIVCVDMFGEGIDIPELKIAAIHDKYKSLPITLQFIGRFARTSSGNIGNAKLVTNIAMDDLKEGIEDLYHQDSDWNQLLHLKSNTSVEKEVELGEFISKFQKGHADDYDLSQLKMKISTRMFEYQSEKIAIDNWENVLDFGRTYPIISEEESVYIFIEELEDNVVWSEQKDIIEYGYNFFVIFYDRENGIIHINETDEGKGRRLVEAIFQDAKQITGEPVYRILKDINRLVIGTLGLKQVPSGRMSFRMFAGTDVKAGISEAIASGSIKSNLFGYGFQNGNKISVGCSYKGKVWMRWVEKINFWMEWCRGISEKVLDDTIDTSDILENSLMMEPITEFPEGVPYKIRFPEEIETSNSITKTLFVDKEEKNYPFYQAELRHPEIIKGNLRFQFWINERKYEYEQFINGSGYGYTQITGGQLFVKQRSGLTPLEDYFKDYSPEITFIQEDGSVIMVQENLKVLVKQKKNLIFPSESLVQVDWSKYKVDIKKESQDRDRKKDTIQYATIHNLVDQNSTIIFDDDGSGEIADVVSIKVDIEKRKLEIFFYHCKYSHGKSPGSRIADLYEVCGQAEKSIMWNGNVVELIKRMIFRENQRKTNFDDTRIELGDIELLYAIEKMVKSGFETELKIAIVQPGVSISKISSEMNQLLLATDSYLKETYGLDLTCYFSK</sequence>
<feature type="domain" description="Helicase ATP-binding" evidence="1">
    <location>
        <begin position="67"/>
        <end position="240"/>
    </location>
</feature>